<dbReference type="OrthoDB" id="1673646at2"/>
<dbReference type="PANTHER" id="PTHR33121">
    <property type="entry name" value="CYCLIC DI-GMP PHOSPHODIESTERASE PDEF"/>
    <property type="match status" value="1"/>
</dbReference>
<dbReference type="Gene3D" id="3.20.20.450">
    <property type="entry name" value="EAL domain"/>
    <property type="match status" value="1"/>
</dbReference>
<dbReference type="SUPFAM" id="SSF141868">
    <property type="entry name" value="EAL domain-like"/>
    <property type="match status" value="1"/>
</dbReference>
<dbReference type="Proteomes" id="UP000077857">
    <property type="component" value="Unassembled WGS sequence"/>
</dbReference>
<evidence type="ECO:0000313" key="2">
    <source>
        <dbReference type="EMBL" id="OAI15157.1"/>
    </source>
</evidence>
<dbReference type="AlphaFoldDB" id="A0A177NAY7"/>
<dbReference type="InterPro" id="IPR050706">
    <property type="entry name" value="Cyclic-di-GMP_PDE-like"/>
</dbReference>
<dbReference type="InterPro" id="IPR018842">
    <property type="entry name" value="YkuI_C"/>
</dbReference>
<evidence type="ECO:0000259" key="1">
    <source>
        <dbReference type="PROSITE" id="PS50883"/>
    </source>
</evidence>
<accession>A0A177NAY7</accession>
<dbReference type="InterPro" id="IPR029151">
    <property type="entry name" value="Sensor-like_sf"/>
</dbReference>
<dbReference type="InterPro" id="IPR001633">
    <property type="entry name" value="EAL_dom"/>
</dbReference>
<reference evidence="2 3" key="1">
    <citation type="submission" date="2016-03" db="EMBL/GenBank/DDBJ databases">
        <authorList>
            <person name="Ploux O."/>
        </authorList>
    </citation>
    <scope>NUCLEOTIDE SEQUENCE [LARGE SCALE GENOMIC DNA]</scope>
    <source>
        <strain evidence="2 3">R-45378</strain>
    </source>
</reference>
<evidence type="ECO:0000313" key="3">
    <source>
        <dbReference type="Proteomes" id="UP000077857"/>
    </source>
</evidence>
<gene>
    <name evidence="2" type="ORF">A1507_14750</name>
</gene>
<dbReference type="Pfam" id="PF00563">
    <property type="entry name" value="EAL"/>
    <property type="match status" value="1"/>
</dbReference>
<name>A0A177NAY7_9GAMM</name>
<dbReference type="GO" id="GO:0071111">
    <property type="term" value="F:cyclic-guanylate-specific phosphodiesterase activity"/>
    <property type="evidence" value="ECO:0007669"/>
    <property type="project" value="InterPro"/>
</dbReference>
<dbReference type="PROSITE" id="PS50883">
    <property type="entry name" value="EAL"/>
    <property type="match status" value="1"/>
</dbReference>
<organism evidence="2 3">
    <name type="scientific">Methylomonas koyamae</name>
    <dbReference type="NCBI Taxonomy" id="702114"/>
    <lineage>
        <taxon>Bacteria</taxon>
        <taxon>Pseudomonadati</taxon>
        <taxon>Pseudomonadota</taxon>
        <taxon>Gammaproteobacteria</taxon>
        <taxon>Methylococcales</taxon>
        <taxon>Methylococcaceae</taxon>
        <taxon>Methylomonas</taxon>
    </lineage>
</organism>
<dbReference type="EMBL" id="LUUJ01000084">
    <property type="protein sequence ID" value="OAI15157.1"/>
    <property type="molecule type" value="Genomic_DNA"/>
</dbReference>
<feature type="domain" description="EAL" evidence="1">
    <location>
        <begin position="1"/>
        <end position="244"/>
    </location>
</feature>
<dbReference type="Gene3D" id="3.30.450.20">
    <property type="entry name" value="PAS domain"/>
    <property type="match status" value="1"/>
</dbReference>
<dbReference type="SMART" id="SM00052">
    <property type="entry name" value="EAL"/>
    <property type="match status" value="1"/>
</dbReference>
<sequence length="391" mass="44646">MPEKSTLFPYFQPIIAIASSKIVGYEALARQYDAKGNVVSAGALFSSAELDIKRRTELDRQVRWQALEKFSQQADSQTYLALNISAAWIENLRQLNALPTLRMLEELNIDRQRIVVEISDAHVDPHKLKQIVQRYRKHGLRVAIGDFGAGSSQLERVIAIQPDIIKIDMRLFKRAARGSSIATDIVHLMSRLGQRTGARIVCEGVESDEEFLFGLNCGAQFMQGFLFAKAKADFLPVNSFEQHAASLRGKFVKNTLPRVQKEINAINATKALIYRLAEALQDDFNLNELVSWNFTQSGVIRFYLCNNHGDQISPDFNFSENQWFTDPRKIGFNWSWRPYFFQMLALENCGDRDRVVTSERYRDFETSQLCKTLALRLDHERILLVDTVAGD</sequence>
<proteinExistence type="predicted"/>
<dbReference type="SUPFAM" id="SSF103190">
    <property type="entry name" value="Sensory domain-like"/>
    <property type="match status" value="1"/>
</dbReference>
<protein>
    <submittedName>
        <fullName evidence="2">Diguanylate phosphodiesterase</fullName>
    </submittedName>
</protein>
<dbReference type="RefSeq" id="WP_064040907.1">
    <property type="nucleotide sequence ID" value="NZ_LUUJ01000084.1"/>
</dbReference>
<dbReference type="PANTHER" id="PTHR33121:SF82">
    <property type="entry name" value="SIGNAL TRANSDUCTION PROTEIN CONTAINING A EAL DOMAIN"/>
    <property type="match status" value="1"/>
</dbReference>
<dbReference type="Pfam" id="PF10388">
    <property type="entry name" value="YkuI_C"/>
    <property type="match status" value="1"/>
</dbReference>
<comment type="caution">
    <text evidence="2">The sequence shown here is derived from an EMBL/GenBank/DDBJ whole genome shotgun (WGS) entry which is preliminary data.</text>
</comment>
<dbReference type="InterPro" id="IPR035919">
    <property type="entry name" value="EAL_sf"/>
</dbReference>
<dbReference type="CDD" id="cd01948">
    <property type="entry name" value="EAL"/>
    <property type="match status" value="1"/>
</dbReference>